<dbReference type="GO" id="GO:0005886">
    <property type="term" value="C:plasma membrane"/>
    <property type="evidence" value="ECO:0007669"/>
    <property type="project" value="UniProtKB-SubCell"/>
</dbReference>
<keyword evidence="16" id="KW-1185">Reference proteome</keyword>
<feature type="transmembrane region" description="Helical" evidence="14">
    <location>
        <begin position="150"/>
        <end position="177"/>
    </location>
</feature>
<dbReference type="GO" id="GO:0009252">
    <property type="term" value="P:peptidoglycan biosynthetic process"/>
    <property type="evidence" value="ECO:0007669"/>
    <property type="project" value="UniProtKB-KW"/>
</dbReference>
<feature type="transmembrane region" description="Helical" evidence="14">
    <location>
        <begin position="85"/>
        <end position="104"/>
    </location>
</feature>
<dbReference type="EMBL" id="FMSV02000530">
    <property type="protein sequence ID" value="SEH07424.1"/>
    <property type="molecule type" value="Genomic_DNA"/>
</dbReference>
<comment type="function">
    <text evidence="14">Catalyzes the dephosphorylation of undecaprenyl diphosphate (UPP). Confers resistance to bacitracin.</text>
</comment>
<evidence type="ECO:0000256" key="6">
    <source>
        <dbReference type="ARBA" id="ARBA00022692"/>
    </source>
</evidence>
<dbReference type="EC" id="3.6.1.27" evidence="3 14"/>
<dbReference type="Pfam" id="PF02673">
    <property type="entry name" value="BacA"/>
    <property type="match status" value="1"/>
</dbReference>
<name>A0A1H6FEH4_9GAMM</name>
<keyword evidence="14" id="KW-0573">Peptidoglycan synthesis</keyword>
<feature type="transmembrane region" description="Helical" evidence="14">
    <location>
        <begin position="183"/>
        <end position="205"/>
    </location>
</feature>
<keyword evidence="7 14" id="KW-0378">Hydrolase</keyword>
<evidence type="ECO:0000256" key="5">
    <source>
        <dbReference type="ARBA" id="ARBA00022475"/>
    </source>
</evidence>
<dbReference type="InterPro" id="IPR003824">
    <property type="entry name" value="UppP"/>
</dbReference>
<evidence type="ECO:0000313" key="15">
    <source>
        <dbReference type="EMBL" id="SEH07424.1"/>
    </source>
</evidence>
<accession>A0A1H6FEH4</accession>
<evidence type="ECO:0000256" key="11">
    <source>
        <dbReference type="ARBA" id="ARBA00032707"/>
    </source>
</evidence>
<comment type="miscellaneous">
    <text evidence="14">Bacitracin is thought to be involved in the inhibition of peptidoglycan synthesis by sequestering undecaprenyl diphosphate, thereby reducing the pool of lipid carrier available.</text>
</comment>
<dbReference type="Proteomes" id="UP000236724">
    <property type="component" value="Unassembled WGS sequence"/>
</dbReference>
<protein>
    <recommendedName>
        <fullName evidence="4 14">Undecaprenyl-diphosphatase</fullName>
        <ecNumber evidence="3 14">3.6.1.27</ecNumber>
    </recommendedName>
    <alternativeName>
        <fullName evidence="12 14">Bacitracin resistance protein</fullName>
    </alternativeName>
    <alternativeName>
        <fullName evidence="11 14">Undecaprenyl pyrophosphate phosphatase</fullName>
    </alternativeName>
</protein>
<evidence type="ECO:0000256" key="12">
    <source>
        <dbReference type="ARBA" id="ARBA00032932"/>
    </source>
</evidence>
<feature type="transmembrane region" description="Helical" evidence="14">
    <location>
        <begin position="217"/>
        <end position="238"/>
    </location>
</feature>
<comment type="similarity">
    <text evidence="2 14">Belongs to the UppP family.</text>
</comment>
<evidence type="ECO:0000256" key="14">
    <source>
        <dbReference type="HAMAP-Rule" id="MF_01006"/>
    </source>
</evidence>
<comment type="subcellular location">
    <subcellularLocation>
        <location evidence="1 14">Cell membrane</location>
        <topology evidence="1 14">Multi-pass membrane protein</topology>
    </subcellularLocation>
</comment>
<dbReference type="PANTHER" id="PTHR30622">
    <property type="entry name" value="UNDECAPRENYL-DIPHOSPHATASE"/>
    <property type="match status" value="1"/>
</dbReference>
<evidence type="ECO:0000313" key="16">
    <source>
        <dbReference type="Proteomes" id="UP000236724"/>
    </source>
</evidence>
<dbReference type="GO" id="GO:0071555">
    <property type="term" value="P:cell wall organization"/>
    <property type="evidence" value="ECO:0007669"/>
    <property type="project" value="UniProtKB-KW"/>
</dbReference>
<reference evidence="15 16" key="1">
    <citation type="submission" date="2016-10" db="EMBL/GenBank/DDBJ databases">
        <authorList>
            <person name="de Groot N.N."/>
        </authorList>
    </citation>
    <scope>NUCLEOTIDE SEQUENCE [LARGE SCALE GENOMIC DNA]</scope>
    <source>
        <strain evidence="15">MBHS1</strain>
    </source>
</reference>
<keyword evidence="6 14" id="KW-0812">Transmembrane</keyword>
<dbReference type="PANTHER" id="PTHR30622:SF4">
    <property type="entry name" value="UNDECAPRENYL-DIPHOSPHATASE"/>
    <property type="match status" value="1"/>
</dbReference>
<gene>
    <name evidence="14 15" type="primary">uppP</name>
    <name evidence="15" type="ORF">MBHS_03299</name>
</gene>
<evidence type="ECO:0000256" key="1">
    <source>
        <dbReference type="ARBA" id="ARBA00004651"/>
    </source>
</evidence>
<keyword evidence="8 14" id="KW-1133">Transmembrane helix</keyword>
<keyword evidence="10 14" id="KW-0046">Antibiotic resistance</keyword>
<feature type="transmembrane region" description="Helical" evidence="14">
    <location>
        <begin position="244"/>
        <end position="265"/>
    </location>
</feature>
<dbReference type="OrthoDB" id="9808289at2"/>
<dbReference type="GO" id="GO:0050380">
    <property type="term" value="F:undecaprenyl-diphosphatase activity"/>
    <property type="evidence" value="ECO:0007669"/>
    <property type="project" value="UniProtKB-UniRule"/>
</dbReference>
<dbReference type="GO" id="GO:0008360">
    <property type="term" value="P:regulation of cell shape"/>
    <property type="evidence" value="ECO:0007669"/>
    <property type="project" value="UniProtKB-KW"/>
</dbReference>
<evidence type="ECO:0000256" key="8">
    <source>
        <dbReference type="ARBA" id="ARBA00022989"/>
    </source>
</evidence>
<dbReference type="GO" id="GO:0046677">
    <property type="term" value="P:response to antibiotic"/>
    <property type="evidence" value="ECO:0007669"/>
    <property type="project" value="UniProtKB-UniRule"/>
</dbReference>
<evidence type="ECO:0000256" key="2">
    <source>
        <dbReference type="ARBA" id="ARBA00010621"/>
    </source>
</evidence>
<feature type="transmembrane region" description="Helical" evidence="14">
    <location>
        <begin position="7"/>
        <end position="34"/>
    </location>
</feature>
<dbReference type="NCBIfam" id="NF001393">
    <property type="entry name" value="PRK00281.2-4"/>
    <property type="match status" value="1"/>
</dbReference>
<evidence type="ECO:0000256" key="4">
    <source>
        <dbReference type="ARBA" id="ARBA00021581"/>
    </source>
</evidence>
<comment type="catalytic activity">
    <reaction evidence="13 14">
        <text>di-trans,octa-cis-undecaprenyl diphosphate + H2O = di-trans,octa-cis-undecaprenyl phosphate + phosphate + H(+)</text>
        <dbReference type="Rhea" id="RHEA:28094"/>
        <dbReference type="ChEBI" id="CHEBI:15377"/>
        <dbReference type="ChEBI" id="CHEBI:15378"/>
        <dbReference type="ChEBI" id="CHEBI:43474"/>
        <dbReference type="ChEBI" id="CHEBI:58405"/>
        <dbReference type="ChEBI" id="CHEBI:60392"/>
        <dbReference type="EC" id="3.6.1.27"/>
    </reaction>
</comment>
<keyword evidence="9 14" id="KW-0472">Membrane</keyword>
<evidence type="ECO:0000256" key="9">
    <source>
        <dbReference type="ARBA" id="ARBA00023136"/>
    </source>
</evidence>
<organism evidence="15 16">
    <name type="scientific">Candidatus Venteria ishoeyi</name>
    <dbReference type="NCBI Taxonomy" id="1899563"/>
    <lineage>
        <taxon>Bacteria</taxon>
        <taxon>Pseudomonadati</taxon>
        <taxon>Pseudomonadota</taxon>
        <taxon>Gammaproteobacteria</taxon>
        <taxon>Thiotrichales</taxon>
        <taxon>Thiotrichaceae</taxon>
        <taxon>Venteria</taxon>
    </lineage>
</organism>
<dbReference type="AlphaFoldDB" id="A0A1H6FEH4"/>
<proteinExistence type="inferred from homology"/>
<evidence type="ECO:0000256" key="3">
    <source>
        <dbReference type="ARBA" id="ARBA00012374"/>
    </source>
</evidence>
<evidence type="ECO:0000256" key="13">
    <source>
        <dbReference type="ARBA" id="ARBA00047594"/>
    </source>
</evidence>
<evidence type="ECO:0000256" key="7">
    <source>
        <dbReference type="ARBA" id="ARBA00022801"/>
    </source>
</evidence>
<evidence type="ECO:0000256" key="10">
    <source>
        <dbReference type="ARBA" id="ARBA00023251"/>
    </source>
</evidence>
<keyword evidence="14" id="KW-0961">Cell wall biogenesis/degradation</keyword>
<dbReference type="HAMAP" id="MF_01006">
    <property type="entry name" value="Undec_diphosphatase"/>
    <property type="match status" value="1"/>
</dbReference>
<keyword evidence="14" id="KW-0133">Cell shape</keyword>
<keyword evidence="5 14" id="KW-1003">Cell membrane</keyword>
<feature type="transmembrane region" description="Helical" evidence="14">
    <location>
        <begin position="40"/>
        <end position="59"/>
    </location>
</feature>
<feature type="transmembrane region" description="Helical" evidence="14">
    <location>
        <begin position="110"/>
        <end position="130"/>
    </location>
</feature>
<sequence>MELTQIIFLAILQGLTEFLPISSSAHLILLPYLLNWPDQGLAFDVAVHLGSLGAVLWYFRRDLHLLLGNWFNSLRGRAQTPESRLVWGVALGTIPVALSGLLFADAIETHLRNIPVIALATIGFGVLLGYADWTGKRQRSEYQLNWKDILIIGLAQALALIPGTSRSGITITAALLLGLNRTAAARFSFLLSIPVILLAGGYDILKLLLQEASVDWFALLLAAVISGLMAYACIYTFIKLLDKIGMQPFVIYRLLLGFGLLLFWIY</sequence>
<dbReference type="NCBIfam" id="TIGR00753">
    <property type="entry name" value="undec_PP_bacA"/>
    <property type="match status" value="1"/>
</dbReference>
<dbReference type="RefSeq" id="WP_103921076.1">
    <property type="nucleotide sequence ID" value="NZ_FMSV02000530.1"/>
</dbReference>